<dbReference type="Proteomes" id="UP000694892">
    <property type="component" value="Chromosome 5L"/>
</dbReference>
<evidence type="ECO:0000313" key="1">
    <source>
        <dbReference type="EMBL" id="OCT80903.1"/>
    </source>
</evidence>
<name>A0A974CW00_XENLA</name>
<accession>A0A974CW00</accession>
<sequence>MQHLESAFKVALRKGRADLWKEKGFRRKTPDNLTFIISYSRQFETIRQIVKKNLPMMSTDVTKLREIMKYDCMFVSSRTPSLGCVLSPSEFKGQKSKSNWLETILTRTFVVYLLPCISCGMQYVGCTSRALKNSMHEHIGQITAKSNYTTVSRHFVSCNGAIQEPNGLNLKWDVSCHI</sequence>
<gene>
    <name evidence="1" type="ORF">XELAEV_18027715mg</name>
</gene>
<proteinExistence type="predicted"/>
<protein>
    <recommendedName>
        <fullName evidence="3">GIY-YIG domain-containing protein</fullName>
    </recommendedName>
</protein>
<organism evidence="1 2">
    <name type="scientific">Xenopus laevis</name>
    <name type="common">African clawed frog</name>
    <dbReference type="NCBI Taxonomy" id="8355"/>
    <lineage>
        <taxon>Eukaryota</taxon>
        <taxon>Metazoa</taxon>
        <taxon>Chordata</taxon>
        <taxon>Craniata</taxon>
        <taxon>Vertebrata</taxon>
        <taxon>Euteleostomi</taxon>
        <taxon>Amphibia</taxon>
        <taxon>Batrachia</taxon>
        <taxon>Anura</taxon>
        <taxon>Pipoidea</taxon>
        <taxon>Pipidae</taxon>
        <taxon>Xenopodinae</taxon>
        <taxon>Xenopus</taxon>
        <taxon>Xenopus</taxon>
    </lineage>
</organism>
<reference evidence="2" key="1">
    <citation type="journal article" date="2016" name="Nature">
        <title>Genome evolution in the allotetraploid frog Xenopus laevis.</title>
        <authorList>
            <person name="Session A.M."/>
            <person name="Uno Y."/>
            <person name="Kwon T."/>
            <person name="Chapman J.A."/>
            <person name="Toyoda A."/>
            <person name="Takahashi S."/>
            <person name="Fukui A."/>
            <person name="Hikosaka A."/>
            <person name="Suzuki A."/>
            <person name="Kondo M."/>
            <person name="van Heeringen S.J."/>
            <person name="Quigley I."/>
            <person name="Heinz S."/>
            <person name="Ogino H."/>
            <person name="Ochi H."/>
            <person name="Hellsten U."/>
            <person name="Lyons J.B."/>
            <person name="Simakov O."/>
            <person name="Putnam N."/>
            <person name="Stites J."/>
            <person name="Kuroki Y."/>
            <person name="Tanaka T."/>
            <person name="Michiue T."/>
            <person name="Watanabe M."/>
            <person name="Bogdanovic O."/>
            <person name="Lister R."/>
            <person name="Georgiou G."/>
            <person name="Paranjpe S.S."/>
            <person name="van Kruijsbergen I."/>
            <person name="Shu S."/>
            <person name="Carlson J."/>
            <person name="Kinoshita T."/>
            <person name="Ohta Y."/>
            <person name="Mawaribuchi S."/>
            <person name="Jenkins J."/>
            <person name="Grimwood J."/>
            <person name="Schmutz J."/>
            <person name="Mitros T."/>
            <person name="Mozaffari S.V."/>
            <person name="Suzuki Y."/>
            <person name="Haramoto Y."/>
            <person name="Yamamoto T.S."/>
            <person name="Takagi C."/>
            <person name="Heald R."/>
            <person name="Miller K."/>
            <person name="Haudenschild C."/>
            <person name="Kitzman J."/>
            <person name="Nakayama T."/>
            <person name="Izutsu Y."/>
            <person name="Robert J."/>
            <person name="Fortriede J."/>
            <person name="Burns K."/>
            <person name="Lotay V."/>
            <person name="Karimi K."/>
            <person name="Yasuoka Y."/>
            <person name="Dichmann D.S."/>
            <person name="Flajnik M.F."/>
            <person name="Houston D.W."/>
            <person name="Shendure J."/>
            <person name="DuPasquier L."/>
            <person name="Vize P.D."/>
            <person name="Zorn A.M."/>
            <person name="Ito M."/>
            <person name="Marcotte E.M."/>
            <person name="Wallingford J.B."/>
            <person name="Ito Y."/>
            <person name="Asashima M."/>
            <person name="Ueno N."/>
            <person name="Matsuda Y."/>
            <person name="Veenstra G.J."/>
            <person name="Fujiyama A."/>
            <person name="Harland R.M."/>
            <person name="Taira M."/>
            <person name="Rokhsar D.S."/>
        </authorList>
    </citation>
    <scope>NUCLEOTIDE SEQUENCE [LARGE SCALE GENOMIC DNA]</scope>
    <source>
        <strain evidence="2">J</strain>
    </source>
</reference>
<evidence type="ECO:0008006" key="3">
    <source>
        <dbReference type="Google" id="ProtNLM"/>
    </source>
</evidence>
<dbReference type="EMBL" id="CM004474">
    <property type="protein sequence ID" value="OCT80903.1"/>
    <property type="molecule type" value="Genomic_DNA"/>
</dbReference>
<dbReference type="AlphaFoldDB" id="A0A974CW00"/>
<evidence type="ECO:0000313" key="2">
    <source>
        <dbReference type="Proteomes" id="UP000694892"/>
    </source>
</evidence>